<name>A0A7Y7WI96_9PSED</name>
<gene>
    <name evidence="2" type="ORF">HX829_25290</name>
</gene>
<evidence type="ECO:0000313" key="2">
    <source>
        <dbReference type="EMBL" id="NWB49804.1"/>
    </source>
</evidence>
<keyword evidence="1" id="KW-0812">Transmembrane</keyword>
<dbReference type="Proteomes" id="UP000582981">
    <property type="component" value="Unassembled WGS sequence"/>
</dbReference>
<organism evidence="2 3">
    <name type="scientific">Pseudomonas gingeri</name>
    <dbReference type="NCBI Taxonomy" id="117681"/>
    <lineage>
        <taxon>Bacteria</taxon>
        <taxon>Pseudomonadati</taxon>
        <taxon>Pseudomonadota</taxon>
        <taxon>Gammaproteobacteria</taxon>
        <taxon>Pseudomonadales</taxon>
        <taxon>Pseudomonadaceae</taxon>
        <taxon>Pseudomonas</taxon>
    </lineage>
</organism>
<protein>
    <submittedName>
        <fullName evidence="2">Uncharacterized protein</fullName>
    </submittedName>
</protein>
<sequence>MIFHAICFPVGWPIVKLVTRGKYPAKQSWFADTPQSEWTAAVGAAALVVAMMAALKQFVFP</sequence>
<dbReference type="AlphaFoldDB" id="A0A7Y7WI96"/>
<keyword evidence="1" id="KW-1133">Transmembrane helix</keyword>
<proteinExistence type="predicted"/>
<evidence type="ECO:0000256" key="1">
    <source>
        <dbReference type="SAM" id="Phobius"/>
    </source>
</evidence>
<feature type="transmembrane region" description="Helical" evidence="1">
    <location>
        <begin position="38"/>
        <end position="55"/>
    </location>
</feature>
<evidence type="ECO:0000313" key="3">
    <source>
        <dbReference type="Proteomes" id="UP000582981"/>
    </source>
</evidence>
<dbReference type="EMBL" id="JACAPU010000033">
    <property type="protein sequence ID" value="NWB49804.1"/>
    <property type="molecule type" value="Genomic_DNA"/>
</dbReference>
<comment type="caution">
    <text evidence="2">The sequence shown here is derived from an EMBL/GenBank/DDBJ whole genome shotgun (WGS) entry which is preliminary data.</text>
</comment>
<reference evidence="2 3" key="1">
    <citation type="submission" date="2020-04" db="EMBL/GenBank/DDBJ databases">
        <title>Molecular characterization of pseudomonads from Agaricus bisporus reveal novel blotch 2 pathogens in Western Europe.</title>
        <authorList>
            <person name="Taparia T."/>
            <person name="Krijger M."/>
            <person name="Haynes E."/>
            <person name="Elpinstone J.G."/>
            <person name="Noble R."/>
            <person name="Van Der Wolf J."/>
        </authorList>
    </citation>
    <scope>NUCLEOTIDE SEQUENCE [LARGE SCALE GENOMIC DNA]</scope>
    <source>
        <strain evidence="2 3">F1001</strain>
    </source>
</reference>
<keyword evidence="1" id="KW-0472">Membrane</keyword>
<accession>A0A7Y7WI96</accession>